<keyword evidence="1" id="KW-1133">Transmembrane helix</keyword>
<protein>
    <submittedName>
        <fullName evidence="2">Uncharacterized protein</fullName>
    </submittedName>
</protein>
<dbReference type="Proteomes" id="UP000054485">
    <property type="component" value="Unassembled WGS sequence"/>
</dbReference>
<keyword evidence="3" id="KW-1185">Reference proteome</keyword>
<sequence length="71" mass="8145">MHDDPARTRSYVYEEVSEQVKLPTRFFTTTLISRGYIISSTPHIMIVMAVLLAKRRLDTMGLPANRLDSSF</sequence>
<gene>
    <name evidence="2" type="ORF">CY34DRAFT_400573</name>
</gene>
<feature type="transmembrane region" description="Helical" evidence="1">
    <location>
        <begin position="31"/>
        <end position="53"/>
    </location>
</feature>
<dbReference type="EMBL" id="KN835158">
    <property type="protein sequence ID" value="KIK46494.1"/>
    <property type="molecule type" value="Genomic_DNA"/>
</dbReference>
<organism evidence="2 3">
    <name type="scientific">Suillus luteus UH-Slu-Lm8-n1</name>
    <dbReference type="NCBI Taxonomy" id="930992"/>
    <lineage>
        <taxon>Eukaryota</taxon>
        <taxon>Fungi</taxon>
        <taxon>Dikarya</taxon>
        <taxon>Basidiomycota</taxon>
        <taxon>Agaricomycotina</taxon>
        <taxon>Agaricomycetes</taxon>
        <taxon>Agaricomycetidae</taxon>
        <taxon>Boletales</taxon>
        <taxon>Suillineae</taxon>
        <taxon>Suillaceae</taxon>
        <taxon>Suillus</taxon>
    </lineage>
</organism>
<dbReference type="OrthoDB" id="10308856at2759"/>
<evidence type="ECO:0000313" key="3">
    <source>
        <dbReference type="Proteomes" id="UP000054485"/>
    </source>
</evidence>
<evidence type="ECO:0000256" key="1">
    <source>
        <dbReference type="SAM" id="Phobius"/>
    </source>
</evidence>
<accession>A0A0D0B9Z2</accession>
<dbReference type="AlphaFoldDB" id="A0A0D0B9Z2"/>
<dbReference type="InParanoid" id="A0A0D0B9Z2"/>
<keyword evidence="1" id="KW-0472">Membrane</keyword>
<keyword evidence="1" id="KW-0812">Transmembrane</keyword>
<evidence type="ECO:0000313" key="2">
    <source>
        <dbReference type="EMBL" id="KIK46494.1"/>
    </source>
</evidence>
<dbReference type="HOGENOM" id="CLU_2741736_0_0_1"/>
<proteinExistence type="predicted"/>
<reference evidence="2 3" key="1">
    <citation type="submission" date="2014-04" db="EMBL/GenBank/DDBJ databases">
        <authorList>
            <consortium name="DOE Joint Genome Institute"/>
            <person name="Kuo A."/>
            <person name="Ruytinx J."/>
            <person name="Rineau F."/>
            <person name="Colpaert J."/>
            <person name="Kohler A."/>
            <person name="Nagy L.G."/>
            <person name="Floudas D."/>
            <person name="Copeland A."/>
            <person name="Barry K.W."/>
            <person name="Cichocki N."/>
            <person name="Veneault-Fourrey C."/>
            <person name="LaButti K."/>
            <person name="Lindquist E.A."/>
            <person name="Lipzen A."/>
            <person name="Lundell T."/>
            <person name="Morin E."/>
            <person name="Murat C."/>
            <person name="Sun H."/>
            <person name="Tunlid A."/>
            <person name="Henrissat B."/>
            <person name="Grigoriev I.V."/>
            <person name="Hibbett D.S."/>
            <person name="Martin F."/>
            <person name="Nordberg H.P."/>
            <person name="Cantor M.N."/>
            <person name="Hua S.X."/>
        </authorList>
    </citation>
    <scope>NUCLEOTIDE SEQUENCE [LARGE SCALE GENOMIC DNA]</scope>
    <source>
        <strain evidence="2 3">UH-Slu-Lm8-n1</strain>
    </source>
</reference>
<reference evidence="3" key="2">
    <citation type="submission" date="2015-01" db="EMBL/GenBank/DDBJ databases">
        <title>Evolutionary Origins and Diversification of the Mycorrhizal Mutualists.</title>
        <authorList>
            <consortium name="DOE Joint Genome Institute"/>
            <consortium name="Mycorrhizal Genomics Consortium"/>
            <person name="Kohler A."/>
            <person name="Kuo A."/>
            <person name="Nagy L.G."/>
            <person name="Floudas D."/>
            <person name="Copeland A."/>
            <person name="Barry K.W."/>
            <person name="Cichocki N."/>
            <person name="Veneault-Fourrey C."/>
            <person name="LaButti K."/>
            <person name="Lindquist E.A."/>
            <person name="Lipzen A."/>
            <person name="Lundell T."/>
            <person name="Morin E."/>
            <person name="Murat C."/>
            <person name="Riley R."/>
            <person name="Ohm R."/>
            <person name="Sun H."/>
            <person name="Tunlid A."/>
            <person name="Henrissat B."/>
            <person name="Grigoriev I.V."/>
            <person name="Hibbett D.S."/>
            <person name="Martin F."/>
        </authorList>
    </citation>
    <scope>NUCLEOTIDE SEQUENCE [LARGE SCALE GENOMIC DNA]</scope>
    <source>
        <strain evidence="3">UH-Slu-Lm8-n1</strain>
    </source>
</reference>
<name>A0A0D0B9Z2_9AGAM</name>